<accession>A0A438EVU6</accession>
<feature type="region of interest" description="Disordered" evidence="1">
    <location>
        <begin position="621"/>
        <end position="653"/>
    </location>
</feature>
<evidence type="ECO:0000259" key="2">
    <source>
        <dbReference type="Pfam" id="PF00561"/>
    </source>
</evidence>
<organism evidence="3 4">
    <name type="scientific">Vitis vinifera</name>
    <name type="common">Grape</name>
    <dbReference type="NCBI Taxonomy" id="29760"/>
    <lineage>
        <taxon>Eukaryota</taxon>
        <taxon>Viridiplantae</taxon>
        <taxon>Streptophyta</taxon>
        <taxon>Embryophyta</taxon>
        <taxon>Tracheophyta</taxon>
        <taxon>Spermatophyta</taxon>
        <taxon>Magnoliopsida</taxon>
        <taxon>eudicotyledons</taxon>
        <taxon>Gunneridae</taxon>
        <taxon>Pentapetalae</taxon>
        <taxon>rosids</taxon>
        <taxon>Vitales</taxon>
        <taxon>Vitaceae</taxon>
        <taxon>Viteae</taxon>
        <taxon>Vitis</taxon>
    </lineage>
</organism>
<dbReference type="Gene3D" id="1.10.8.60">
    <property type="match status" value="1"/>
</dbReference>
<dbReference type="SUPFAM" id="SSF48019">
    <property type="entry name" value="post-AAA+ oligomerization domain-like"/>
    <property type="match status" value="1"/>
</dbReference>
<dbReference type="Pfam" id="PF00561">
    <property type="entry name" value="Abhydrolase_1"/>
    <property type="match status" value="1"/>
</dbReference>
<gene>
    <name evidence="3" type="primary">RFC3_5</name>
    <name evidence="3" type="ORF">CK203_085717</name>
</gene>
<dbReference type="InterPro" id="IPR000073">
    <property type="entry name" value="AB_hydrolase_1"/>
</dbReference>
<dbReference type="SUPFAM" id="SSF53474">
    <property type="entry name" value="alpha/beta-Hydrolases"/>
    <property type="match status" value="1"/>
</dbReference>
<dbReference type="AlphaFoldDB" id="A0A438EVU6"/>
<dbReference type="FunFam" id="3.40.50.1820:FF:000150">
    <property type="entry name" value="Alpha/beta fold hydrolase"/>
    <property type="match status" value="1"/>
</dbReference>
<sequence>MSCSSSITTDLFNPNANRLVIAPSTTFHPTDRSRCKCVTNRRGFAFKGIVAAGVSVMGSSVITDPVQGLERLPFKPEGYNFWTWRGHKIHYVEQGEGFPIVLIHGFGASAFHWRYNIPELAKRYKVYAIDLLGFGWSDKAIIEYDAMVWKDQVEDFLKEIVKEQAILVGNSLGGFTALATAAELPEQVVGVALLNSAGQFGDIKGETIKSEETVLQAYFLKPLKEIFQRIVLGFLFWQAKQPARIESVLKSVYINASNVDDYLVESITMPAADPNAGEVYYRLMTRFMMNQSKYTLNSVLSKLSCPLLLLWGDLDPWVGPAKANRIKEFYPNTSLVNLQAGHCPHDEVPELVNGALIEWLSNAVNIVVNPLEQTHTSHRLLQCFILGTIALLNLSISFSSPVSSESSFLTILYGLQDSVAKEHNAILEIETMSSNRKQNHRMHDKHTSSEVKGADSQLAEVSRTSERPNSSHRSASAPRTKAAEKDRQINYGRLEQRSERTPSPLAKSTARKQIESSPKKGPSVSEINVMVATERLARGGVRDFSKFDSTDSNLPGDIFFSHDYTALALQKNVLQKNNVFESRFPSNPNPNTITKRNLATNQRSRGNDIFYQNTQGNLSSTVLSGTAPSSAVSRESSGRVSTESSKMSDASGSLKKFTANRRKSHSDAWFACMRKGPCKTRKSPEKRDVDETSFIQKALVVENLRQFWADKHRPASLNGFTLHKQEAQLLKQLVSSDICPHVLFKGPSGSGKKALTMALLREIYGDASWNISHELRSFHVQEKRPMQVVVPLTSSAHHVELNVNLEPYARHALMAIVKQIRSNCEITPEVSNVDFKADYKVLVLYEVDKAAENIQYLIKWIMDCYTDACQLIMCCEDDVDVLESVKNRCKVIKLEAPVTHEIMEVLIQIARKEDFDLPMSFAAKIATKSKQDLRKAIMALEACKAHNYPFLDDQPIPLGWEEVLVELAAEVLVDPSPNRLFYLRGKIQKLLVDFVHPKLILQKLVEQFLKGTDASQKRDLYYWHAYYDKRLPAGTSALLKLEEFVAKFMSIRRKSLGNRQYT</sequence>
<evidence type="ECO:0000313" key="4">
    <source>
        <dbReference type="Proteomes" id="UP000288805"/>
    </source>
</evidence>
<evidence type="ECO:0000256" key="1">
    <source>
        <dbReference type="SAM" id="MobiDB-lite"/>
    </source>
</evidence>
<dbReference type="InterPro" id="IPR029058">
    <property type="entry name" value="AB_hydrolase_fold"/>
</dbReference>
<feature type="domain" description="AB hydrolase-1" evidence="2">
    <location>
        <begin position="99"/>
        <end position="347"/>
    </location>
</feature>
<dbReference type="Gene3D" id="1.20.272.10">
    <property type="match status" value="1"/>
</dbReference>
<protein>
    <submittedName>
        <fullName evidence="3">Replication factor C subunit 3</fullName>
    </submittedName>
</protein>
<dbReference type="FunFam" id="1.10.8.60:FF:000030">
    <property type="entry name" value="replication factor C subunit 3"/>
    <property type="match status" value="1"/>
</dbReference>
<feature type="compositionally biased region" description="Polar residues" evidence="1">
    <location>
        <begin position="621"/>
        <end position="651"/>
    </location>
</feature>
<feature type="compositionally biased region" description="Basic and acidic residues" evidence="1">
    <location>
        <begin position="481"/>
        <end position="500"/>
    </location>
</feature>
<feature type="region of interest" description="Disordered" evidence="1">
    <location>
        <begin position="431"/>
        <end position="523"/>
    </location>
</feature>
<comment type="caution">
    <text evidence="3">The sequence shown here is derived from an EMBL/GenBank/DDBJ whole genome shotgun (WGS) entry which is preliminary data.</text>
</comment>
<name>A0A438EVU6_VITVI</name>
<dbReference type="GO" id="GO:0003677">
    <property type="term" value="F:DNA binding"/>
    <property type="evidence" value="ECO:0007669"/>
    <property type="project" value="InterPro"/>
</dbReference>
<dbReference type="Gene3D" id="3.40.50.300">
    <property type="entry name" value="P-loop containing nucleotide triphosphate hydrolases"/>
    <property type="match status" value="1"/>
</dbReference>
<dbReference type="GO" id="GO:0006260">
    <property type="term" value="P:DNA replication"/>
    <property type="evidence" value="ECO:0007669"/>
    <property type="project" value="InterPro"/>
</dbReference>
<dbReference type="Pfam" id="PF22534">
    <property type="entry name" value="RFC_C"/>
    <property type="match status" value="1"/>
</dbReference>
<proteinExistence type="predicted"/>
<dbReference type="Gene3D" id="3.40.50.1820">
    <property type="entry name" value="alpha/beta hydrolase"/>
    <property type="match status" value="1"/>
</dbReference>
<dbReference type="EMBL" id="QGNW01001178">
    <property type="protein sequence ID" value="RVW51839.1"/>
    <property type="molecule type" value="Genomic_DNA"/>
</dbReference>
<dbReference type="SUPFAM" id="SSF52540">
    <property type="entry name" value="P-loop containing nucleoside triphosphate hydrolases"/>
    <property type="match status" value="1"/>
</dbReference>
<dbReference type="Proteomes" id="UP000288805">
    <property type="component" value="Unassembled WGS sequence"/>
</dbReference>
<dbReference type="PANTHER" id="PTHR46438">
    <property type="entry name" value="ALPHA/BETA-HYDROLASES SUPERFAMILY PROTEIN"/>
    <property type="match status" value="1"/>
</dbReference>
<dbReference type="InterPro" id="IPR008921">
    <property type="entry name" value="DNA_pol3_clamp-load_cplx_C"/>
</dbReference>
<reference evidence="3 4" key="1">
    <citation type="journal article" date="2018" name="PLoS Genet.">
        <title>Population sequencing reveals clonal diversity and ancestral inbreeding in the grapevine cultivar Chardonnay.</title>
        <authorList>
            <person name="Roach M.J."/>
            <person name="Johnson D.L."/>
            <person name="Bohlmann J."/>
            <person name="van Vuuren H.J."/>
            <person name="Jones S.J."/>
            <person name="Pretorius I.S."/>
            <person name="Schmidt S.A."/>
            <person name="Borneman A.R."/>
        </authorList>
    </citation>
    <scope>NUCLEOTIDE SEQUENCE [LARGE SCALE GENOMIC DNA]</scope>
    <source>
        <strain evidence="4">cv. Chardonnay</strain>
        <tissue evidence="3">Leaf</tissue>
    </source>
</reference>
<dbReference type="Pfam" id="PF21960">
    <property type="entry name" value="RCF1-5-like_lid"/>
    <property type="match status" value="1"/>
</dbReference>
<evidence type="ECO:0000313" key="3">
    <source>
        <dbReference type="EMBL" id="RVW51839.1"/>
    </source>
</evidence>
<dbReference type="InterPro" id="IPR027417">
    <property type="entry name" value="P-loop_NTPase"/>
</dbReference>
<dbReference type="PANTHER" id="PTHR46438:SF2">
    <property type="entry name" value="ALPHA_BETA-HYDROLASES SUPERFAMILY PROTEIN"/>
    <property type="match status" value="1"/>
</dbReference>
<dbReference type="PRINTS" id="PR00111">
    <property type="entry name" value="ABHYDROLASE"/>
</dbReference>